<dbReference type="AlphaFoldDB" id="A0A1M5DN55"/>
<reference evidence="2 3" key="1">
    <citation type="submission" date="2016-11" db="EMBL/GenBank/DDBJ databases">
        <authorList>
            <person name="Jaros S."/>
            <person name="Januszkiewicz K."/>
            <person name="Wedrychowicz H."/>
        </authorList>
    </citation>
    <scope>NUCLEOTIDE SEQUENCE [LARGE SCALE GENOMIC DNA]</scope>
    <source>
        <strain evidence="2 3">DSM 44523</strain>
    </source>
</reference>
<gene>
    <name evidence="2" type="ORF">SAMN05444320_104529</name>
</gene>
<proteinExistence type="predicted"/>
<name>A0A1M5DN55_STRHI</name>
<dbReference type="PANTHER" id="PTHR30390:SF7">
    <property type="entry name" value="PHOSPHOHEPTOSE ISOMERASE"/>
    <property type="match status" value="1"/>
</dbReference>
<dbReference type="EMBL" id="FQVN01000004">
    <property type="protein sequence ID" value="SHF68311.1"/>
    <property type="molecule type" value="Genomic_DNA"/>
</dbReference>
<protein>
    <submittedName>
        <fullName evidence="2">Uncharacterized protein, contains SIS (Sugar ISomerase) phosphosugar binding domain</fullName>
    </submittedName>
</protein>
<dbReference type="InterPro" id="IPR035472">
    <property type="entry name" value="RpiR-like_SIS"/>
</dbReference>
<dbReference type="InterPro" id="IPR001347">
    <property type="entry name" value="SIS_dom"/>
</dbReference>
<dbReference type="STRING" id="2017.SAMN05444320_104529"/>
<keyword evidence="3" id="KW-1185">Reference proteome</keyword>
<feature type="domain" description="SIS" evidence="1">
    <location>
        <begin position="36"/>
        <end position="210"/>
    </location>
</feature>
<organism evidence="2 3">
    <name type="scientific">Streptoalloteichus hindustanus</name>
    <dbReference type="NCBI Taxonomy" id="2017"/>
    <lineage>
        <taxon>Bacteria</taxon>
        <taxon>Bacillati</taxon>
        <taxon>Actinomycetota</taxon>
        <taxon>Actinomycetes</taxon>
        <taxon>Pseudonocardiales</taxon>
        <taxon>Pseudonocardiaceae</taxon>
        <taxon>Streptoalloteichus</taxon>
    </lineage>
</organism>
<dbReference type="NCBIfam" id="NF002805">
    <property type="entry name" value="PRK02947.1"/>
    <property type="match status" value="1"/>
</dbReference>
<dbReference type="SUPFAM" id="SSF53697">
    <property type="entry name" value="SIS domain"/>
    <property type="match status" value="1"/>
</dbReference>
<dbReference type="Gene3D" id="3.40.50.10490">
    <property type="entry name" value="Glucose-6-phosphate isomerase like protein, domain 1"/>
    <property type="match status" value="1"/>
</dbReference>
<dbReference type="Proteomes" id="UP000184501">
    <property type="component" value="Unassembled WGS sequence"/>
</dbReference>
<dbReference type="PANTHER" id="PTHR30390">
    <property type="entry name" value="SEDOHEPTULOSE 7-PHOSPHATE ISOMERASE / DNAA INITIATOR-ASSOCIATING FACTOR FOR REPLICATION INITIATION"/>
    <property type="match status" value="1"/>
</dbReference>
<dbReference type="GO" id="GO:1901135">
    <property type="term" value="P:carbohydrate derivative metabolic process"/>
    <property type="evidence" value="ECO:0007669"/>
    <property type="project" value="InterPro"/>
</dbReference>
<keyword evidence="2" id="KW-0413">Isomerase</keyword>
<dbReference type="GO" id="GO:0016853">
    <property type="term" value="F:isomerase activity"/>
    <property type="evidence" value="ECO:0007669"/>
    <property type="project" value="UniProtKB-KW"/>
</dbReference>
<dbReference type="CDD" id="cd05013">
    <property type="entry name" value="SIS_RpiR"/>
    <property type="match status" value="1"/>
</dbReference>
<dbReference type="Pfam" id="PF13580">
    <property type="entry name" value="SIS_2"/>
    <property type="match status" value="1"/>
</dbReference>
<dbReference type="PROSITE" id="PS51464">
    <property type="entry name" value="SIS"/>
    <property type="match status" value="1"/>
</dbReference>
<evidence type="ECO:0000313" key="2">
    <source>
        <dbReference type="EMBL" id="SHF68311.1"/>
    </source>
</evidence>
<evidence type="ECO:0000313" key="3">
    <source>
        <dbReference type="Proteomes" id="UP000184501"/>
    </source>
</evidence>
<dbReference type="OrthoDB" id="9805185at2"/>
<evidence type="ECO:0000259" key="1">
    <source>
        <dbReference type="PROSITE" id="PS51464"/>
    </source>
</evidence>
<dbReference type="InterPro" id="IPR046348">
    <property type="entry name" value="SIS_dom_sf"/>
</dbReference>
<sequence>MPSSTPSTGYGEAVRTHLARLEEHNADALDKAARLLLDCVRGGGVVLTAGAGHSLAAVAETFFRAGGLACVRPLYHPQLLPLHGAGDSTVAERRAGLAEQVFTEANPGPHDVAVVFSTSGVNPYPVELALHARQAGLPVIAVTSPASTAGAPRRAATTLAEQATLVLDTLVPPGDVTHPADAPTTAPLSSLAVMFLWNCLLVRLAEHAADEAVELPLWRSSNVDGNDAWNASLIERYHHRVPQL</sequence>
<accession>A0A1M5DN55</accession>
<dbReference type="GO" id="GO:0097367">
    <property type="term" value="F:carbohydrate derivative binding"/>
    <property type="evidence" value="ECO:0007669"/>
    <property type="project" value="InterPro"/>
</dbReference>
<dbReference type="RefSeq" id="WP_073483618.1">
    <property type="nucleotide sequence ID" value="NZ_FQVN01000004.1"/>
</dbReference>
<dbReference type="InterPro" id="IPR050099">
    <property type="entry name" value="SIS_GmhA/DiaA_subfam"/>
</dbReference>